<proteinExistence type="predicted"/>
<keyword evidence="1" id="KW-1133">Transmembrane helix</keyword>
<dbReference type="RefSeq" id="WP_151188198.1">
    <property type="nucleotide sequence ID" value="NZ_CP043626.1"/>
</dbReference>
<protein>
    <recommendedName>
        <fullName evidence="4">DUF1097 domain-containing protein</fullName>
    </recommendedName>
</protein>
<evidence type="ECO:0000313" key="3">
    <source>
        <dbReference type="Proteomes" id="UP000326659"/>
    </source>
</evidence>
<feature type="transmembrane region" description="Helical" evidence="1">
    <location>
        <begin position="89"/>
        <end position="114"/>
    </location>
</feature>
<keyword evidence="3" id="KW-1185">Reference proteome</keyword>
<dbReference type="KEGG" id="pden:F1C79_18045"/>
<accession>A0A9X7N1L9</accession>
<evidence type="ECO:0000256" key="1">
    <source>
        <dbReference type="SAM" id="Phobius"/>
    </source>
</evidence>
<keyword evidence="1" id="KW-0812">Transmembrane</keyword>
<name>A0A9X7N1L9_PSEDE</name>
<feature type="transmembrane region" description="Helical" evidence="1">
    <location>
        <begin position="134"/>
        <end position="159"/>
    </location>
</feature>
<reference evidence="2 3" key="1">
    <citation type="submission" date="2019-09" db="EMBL/GenBank/DDBJ databases">
        <title>Prosopis cineraria nodule microbiome.</title>
        <authorList>
            <person name="Chaluvadi S.R."/>
            <person name="Ali R."/>
            <person name="Wang X."/>
        </authorList>
    </citation>
    <scope>NUCLEOTIDE SEQUENCE [LARGE SCALE GENOMIC DNA]</scope>
    <source>
        <strain evidence="2 3">BG1</strain>
    </source>
</reference>
<feature type="transmembrane region" description="Helical" evidence="1">
    <location>
        <begin position="12"/>
        <end position="38"/>
    </location>
</feature>
<dbReference type="EMBL" id="CP043626">
    <property type="protein sequence ID" value="QEY73351.1"/>
    <property type="molecule type" value="Genomic_DNA"/>
</dbReference>
<dbReference type="Proteomes" id="UP000326659">
    <property type="component" value="Chromosome"/>
</dbReference>
<dbReference type="AlphaFoldDB" id="A0A9X7N1L9"/>
<feature type="transmembrane region" description="Helical" evidence="1">
    <location>
        <begin position="58"/>
        <end position="82"/>
    </location>
</feature>
<evidence type="ECO:0008006" key="4">
    <source>
        <dbReference type="Google" id="ProtNLM"/>
    </source>
</evidence>
<evidence type="ECO:0000313" key="2">
    <source>
        <dbReference type="EMBL" id="QEY73351.1"/>
    </source>
</evidence>
<organism evidence="2 3">
    <name type="scientific">Pseudomonas denitrificans</name>
    <dbReference type="NCBI Taxonomy" id="43306"/>
    <lineage>
        <taxon>Bacteria</taxon>
        <taxon>Pseudomonadati</taxon>
        <taxon>Pseudomonadota</taxon>
        <taxon>Gammaproteobacteria</taxon>
        <taxon>Pseudomonadales</taxon>
        <taxon>Pseudomonadaceae</taxon>
        <taxon>Halopseudomonas</taxon>
    </lineage>
</organism>
<dbReference type="OrthoDB" id="7030935at2"/>
<gene>
    <name evidence="2" type="ORF">F1C79_18045</name>
</gene>
<keyword evidence="1" id="KW-0472">Membrane</keyword>
<sequence length="177" mass="18529">MSEQTPQIRTKVFFDAAVLVAWVVGVAIVGVILGFKAIWAPFFCAILFSVYNKDTQRIPGILCGAVTGVWLAWGIVVAIGLLKTLMDPILATGIVLFVGVYIIFCGGLFAPLFINHSAFVFLTVALATHLAEPPLAISGLIVIGGGILLAGEVALLTLLARLGAKPKVSALPTSAID</sequence>